<proteinExistence type="predicted"/>
<evidence type="ECO:0000313" key="1">
    <source>
        <dbReference type="EMBL" id="KYN24379.1"/>
    </source>
</evidence>
<evidence type="ECO:0000313" key="2">
    <source>
        <dbReference type="Proteomes" id="UP000078492"/>
    </source>
</evidence>
<sequence length="139" mass="16110">SAIKIAGPAKYKVGHSVRVSKYKTVFEKGFYFRSYLGTSLLACSEVGCRGRPEFLIAEIRCEFSSNLLLSVVYRPPKIFTEILCIIDDSMKLMSFSQHGKAFLSARDLISIRYKIKMQRRSDCLVMCRNFKYFKKRSFF</sequence>
<gene>
    <name evidence="1" type="ORF">ALC57_04016</name>
</gene>
<protein>
    <submittedName>
        <fullName evidence="1">Uncharacterized protein</fullName>
    </submittedName>
</protein>
<dbReference type="AlphaFoldDB" id="A0A151JF08"/>
<feature type="non-terminal residue" evidence="1">
    <location>
        <position position="1"/>
    </location>
</feature>
<accession>A0A151JF08</accession>
<organism evidence="1 2">
    <name type="scientific">Trachymyrmex cornetzi</name>
    <dbReference type="NCBI Taxonomy" id="471704"/>
    <lineage>
        <taxon>Eukaryota</taxon>
        <taxon>Metazoa</taxon>
        <taxon>Ecdysozoa</taxon>
        <taxon>Arthropoda</taxon>
        <taxon>Hexapoda</taxon>
        <taxon>Insecta</taxon>
        <taxon>Pterygota</taxon>
        <taxon>Neoptera</taxon>
        <taxon>Endopterygota</taxon>
        <taxon>Hymenoptera</taxon>
        <taxon>Apocrita</taxon>
        <taxon>Aculeata</taxon>
        <taxon>Formicoidea</taxon>
        <taxon>Formicidae</taxon>
        <taxon>Myrmicinae</taxon>
        <taxon>Trachymyrmex</taxon>
    </lineage>
</organism>
<name>A0A151JF08_9HYME</name>
<dbReference type="EMBL" id="KQ979016">
    <property type="protein sequence ID" value="KYN24379.1"/>
    <property type="molecule type" value="Genomic_DNA"/>
</dbReference>
<reference evidence="1 2" key="1">
    <citation type="submission" date="2015-09" db="EMBL/GenBank/DDBJ databases">
        <title>Trachymyrmex cornetzi WGS genome.</title>
        <authorList>
            <person name="Nygaard S."/>
            <person name="Hu H."/>
            <person name="Boomsma J."/>
            <person name="Zhang G."/>
        </authorList>
    </citation>
    <scope>NUCLEOTIDE SEQUENCE [LARGE SCALE GENOMIC DNA]</scope>
    <source>
        <strain evidence="1">Tcor2-1</strain>
        <tissue evidence="1">Whole body</tissue>
    </source>
</reference>
<keyword evidence="2" id="KW-1185">Reference proteome</keyword>
<dbReference type="Proteomes" id="UP000078492">
    <property type="component" value="Unassembled WGS sequence"/>
</dbReference>